<proteinExistence type="predicted"/>
<organism evidence="1 2">
    <name type="scientific">Tanacetum coccineum</name>
    <dbReference type="NCBI Taxonomy" id="301880"/>
    <lineage>
        <taxon>Eukaryota</taxon>
        <taxon>Viridiplantae</taxon>
        <taxon>Streptophyta</taxon>
        <taxon>Embryophyta</taxon>
        <taxon>Tracheophyta</taxon>
        <taxon>Spermatophyta</taxon>
        <taxon>Magnoliopsida</taxon>
        <taxon>eudicotyledons</taxon>
        <taxon>Gunneridae</taxon>
        <taxon>Pentapetalae</taxon>
        <taxon>asterids</taxon>
        <taxon>campanulids</taxon>
        <taxon>Asterales</taxon>
        <taxon>Asteraceae</taxon>
        <taxon>Asteroideae</taxon>
        <taxon>Anthemideae</taxon>
        <taxon>Anthemidinae</taxon>
        <taxon>Tanacetum</taxon>
    </lineage>
</organism>
<dbReference type="EMBL" id="BQNB010013381">
    <property type="protein sequence ID" value="GJT15251.1"/>
    <property type="molecule type" value="Genomic_DNA"/>
</dbReference>
<dbReference type="PANTHER" id="PTHR11439">
    <property type="entry name" value="GAG-POL-RELATED RETROTRANSPOSON"/>
    <property type="match status" value="1"/>
</dbReference>
<protein>
    <submittedName>
        <fullName evidence="1">Uncharacterized protein</fullName>
    </submittedName>
</protein>
<evidence type="ECO:0000313" key="1">
    <source>
        <dbReference type="EMBL" id="GJT15251.1"/>
    </source>
</evidence>
<dbReference type="Proteomes" id="UP001151760">
    <property type="component" value="Unassembled WGS sequence"/>
</dbReference>
<dbReference type="PANTHER" id="PTHR11439:SF509">
    <property type="entry name" value="RNA-DIRECTED DNA POLYMERASE"/>
    <property type="match status" value="1"/>
</dbReference>
<keyword evidence="2" id="KW-1185">Reference proteome</keyword>
<comment type="caution">
    <text evidence="1">The sequence shown here is derived from an EMBL/GenBank/DDBJ whole genome shotgun (WGS) entry which is preliminary data.</text>
</comment>
<accession>A0ABQ5BKN0</accession>
<sequence>MVDTLMYLTASRPDLTFVVCMCARYQAKPTKKHLHAIKRIFKYLRETVNRGLWYPKDSSIALTGYAVADHAGCQDTRRRGKAKTTSTQTSPTTQAKVLFNLNLFILDELKQRTFRVTGKKVETMPKSAWTEKDQIDNFMKEGRLMRNLEKFVVGDPLREHQSDTQVITMKMEILLESTSNKLMVEHAEFDESNTNVLERFYTLSRNPVKEILLKLNLPDHRSSPVWITKRLKERRSIKVKEFQRSFSHSDTERLSRKNEVLKLNYFKKDAALKLFKLTNQERYEHVGPKVTSSQDGKVTRRRK</sequence>
<reference evidence="1" key="1">
    <citation type="journal article" date="2022" name="Int. J. Mol. Sci.">
        <title>Draft Genome of Tanacetum Coccineum: Genomic Comparison of Closely Related Tanacetum-Family Plants.</title>
        <authorList>
            <person name="Yamashiro T."/>
            <person name="Shiraishi A."/>
            <person name="Nakayama K."/>
            <person name="Satake H."/>
        </authorList>
    </citation>
    <scope>NUCLEOTIDE SEQUENCE</scope>
</reference>
<evidence type="ECO:0000313" key="2">
    <source>
        <dbReference type="Proteomes" id="UP001151760"/>
    </source>
</evidence>
<reference evidence="1" key="2">
    <citation type="submission" date="2022-01" db="EMBL/GenBank/DDBJ databases">
        <authorList>
            <person name="Yamashiro T."/>
            <person name="Shiraishi A."/>
            <person name="Satake H."/>
            <person name="Nakayama K."/>
        </authorList>
    </citation>
    <scope>NUCLEOTIDE SEQUENCE</scope>
</reference>
<name>A0ABQ5BKN0_9ASTR</name>
<gene>
    <name evidence="1" type="ORF">Tco_0873957</name>
</gene>